<accession>A0AAD1S1V9</accession>
<organism evidence="1 2">
    <name type="scientific">Pelobates cultripes</name>
    <name type="common">Western spadefoot toad</name>
    <dbReference type="NCBI Taxonomy" id="61616"/>
    <lineage>
        <taxon>Eukaryota</taxon>
        <taxon>Metazoa</taxon>
        <taxon>Chordata</taxon>
        <taxon>Craniata</taxon>
        <taxon>Vertebrata</taxon>
        <taxon>Euteleostomi</taxon>
        <taxon>Amphibia</taxon>
        <taxon>Batrachia</taxon>
        <taxon>Anura</taxon>
        <taxon>Pelobatoidea</taxon>
        <taxon>Pelobatidae</taxon>
        <taxon>Pelobates</taxon>
    </lineage>
</organism>
<protein>
    <submittedName>
        <fullName evidence="1">Uncharacterized protein</fullName>
    </submittedName>
</protein>
<evidence type="ECO:0000313" key="1">
    <source>
        <dbReference type="EMBL" id="CAH2285990.1"/>
    </source>
</evidence>
<proteinExistence type="predicted"/>
<gene>
    <name evidence="1" type="ORF">PECUL_23A041578</name>
</gene>
<evidence type="ECO:0000313" key="2">
    <source>
        <dbReference type="Proteomes" id="UP001295444"/>
    </source>
</evidence>
<reference evidence="1" key="1">
    <citation type="submission" date="2022-03" db="EMBL/GenBank/DDBJ databases">
        <authorList>
            <person name="Alioto T."/>
            <person name="Alioto T."/>
            <person name="Gomez Garrido J."/>
        </authorList>
    </citation>
    <scope>NUCLEOTIDE SEQUENCE</scope>
</reference>
<name>A0AAD1S1V9_PELCU</name>
<dbReference type="EMBL" id="OW240915">
    <property type="protein sequence ID" value="CAH2285990.1"/>
    <property type="molecule type" value="Genomic_DNA"/>
</dbReference>
<dbReference type="AlphaFoldDB" id="A0AAD1S1V9"/>
<sequence>DILPMMPHNAASRDEVMTSMLRDNVTHARDDVGGNRETPGWADRELMVVRWWVN</sequence>
<dbReference type="Proteomes" id="UP001295444">
    <property type="component" value="Chromosome 04"/>
</dbReference>
<feature type="non-terminal residue" evidence="1">
    <location>
        <position position="1"/>
    </location>
</feature>
<keyword evidence="2" id="KW-1185">Reference proteome</keyword>